<dbReference type="Proteomes" id="UP000886100">
    <property type="component" value="Unassembled WGS sequence"/>
</dbReference>
<evidence type="ECO:0000256" key="2">
    <source>
        <dbReference type="SAM" id="Phobius"/>
    </source>
</evidence>
<evidence type="ECO:0000256" key="1">
    <source>
        <dbReference type="ARBA" id="ARBA00022448"/>
    </source>
</evidence>
<organism evidence="3">
    <name type="scientific">Thiolapillus brandeum</name>
    <dbReference type="NCBI Taxonomy" id="1076588"/>
    <lineage>
        <taxon>Bacteria</taxon>
        <taxon>Pseudomonadati</taxon>
        <taxon>Pseudomonadota</taxon>
        <taxon>Gammaproteobacteria</taxon>
        <taxon>Chromatiales</taxon>
        <taxon>Sedimenticolaceae</taxon>
        <taxon>Thiolapillus</taxon>
    </lineage>
</organism>
<evidence type="ECO:0000313" key="3">
    <source>
        <dbReference type="EMBL" id="HHH14051.1"/>
    </source>
</evidence>
<feature type="transmembrane region" description="Helical" evidence="2">
    <location>
        <begin position="129"/>
        <end position="149"/>
    </location>
</feature>
<feature type="transmembrane region" description="Helical" evidence="2">
    <location>
        <begin position="37"/>
        <end position="57"/>
    </location>
</feature>
<accession>A0A7C5J024</accession>
<comment type="caution">
    <text evidence="3">The sequence shown here is derived from an EMBL/GenBank/DDBJ whole genome shotgun (WGS) entry which is preliminary data.</text>
</comment>
<dbReference type="AlphaFoldDB" id="A0A7C5J024"/>
<feature type="transmembrane region" description="Helical" evidence="2">
    <location>
        <begin position="6"/>
        <end position="25"/>
    </location>
</feature>
<keyword evidence="2" id="KW-0472">Membrane</keyword>
<dbReference type="PANTHER" id="PTHR36838:SF1">
    <property type="entry name" value="SLR1864 PROTEIN"/>
    <property type="match status" value="1"/>
</dbReference>
<gene>
    <name evidence="3" type="ORF">ENJ98_07420</name>
</gene>
<keyword evidence="2" id="KW-0812">Transmembrane</keyword>
<dbReference type="EMBL" id="DROM01000443">
    <property type="protein sequence ID" value="HHH14051.1"/>
    <property type="molecule type" value="Genomic_DNA"/>
</dbReference>
<protein>
    <submittedName>
        <fullName evidence="3">AEC family transporter</fullName>
    </submittedName>
</protein>
<keyword evidence="2" id="KW-1133">Transmembrane helix</keyword>
<keyword evidence="1" id="KW-0813">Transport</keyword>
<name>A0A7C5J024_9GAMM</name>
<feature type="non-terminal residue" evidence="3">
    <location>
        <position position="154"/>
    </location>
</feature>
<sequence length="154" mass="16322">MPTAMFQAIANAAFLILAGVLWRWLKPFGTDASQMRRSLTSLVYGFLLPALVLLVLWRAPLGVAALQVAFVAAACVLGGLGLAWAWFRWQGTPPRALGTVLLAAGWGNFTYLGLPVLEGALGGWARSVAIQFDLFAATPLLLTLGILLASRLGG</sequence>
<dbReference type="PANTHER" id="PTHR36838">
    <property type="entry name" value="AUXIN EFFLUX CARRIER FAMILY PROTEIN"/>
    <property type="match status" value="1"/>
</dbReference>
<feature type="transmembrane region" description="Helical" evidence="2">
    <location>
        <begin position="63"/>
        <end position="87"/>
    </location>
</feature>
<proteinExistence type="predicted"/>
<feature type="transmembrane region" description="Helical" evidence="2">
    <location>
        <begin position="99"/>
        <end position="117"/>
    </location>
</feature>
<reference evidence="3" key="1">
    <citation type="journal article" date="2020" name="mSystems">
        <title>Genome- and Community-Level Interaction Insights into Carbon Utilization and Element Cycling Functions of Hydrothermarchaeota in Hydrothermal Sediment.</title>
        <authorList>
            <person name="Zhou Z."/>
            <person name="Liu Y."/>
            <person name="Xu W."/>
            <person name="Pan J."/>
            <person name="Luo Z.H."/>
            <person name="Li M."/>
        </authorList>
    </citation>
    <scope>NUCLEOTIDE SEQUENCE [LARGE SCALE GENOMIC DNA]</scope>
    <source>
        <strain evidence="3">HyVt-535</strain>
    </source>
</reference>